<comment type="caution">
    <text evidence="1">The sequence shown here is derived from an EMBL/GenBank/DDBJ whole genome shotgun (WGS) entry which is preliminary data.</text>
</comment>
<dbReference type="SUPFAM" id="SSF52058">
    <property type="entry name" value="L domain-like"/>
    <property type="match status" value="1"/>
</dbReference>
<dbReference type="CDD" id="cd09917">
    <property type="entry name" value="F-box_SF"/>
    <property type="match status" value="1"/>
</dbReference>
<reference evidence="1" key="1">
    <citation type="submission" date="2021-03" db="EMBL/GenBank/DDBJ databases">
        <authorList>
            <person name="Tagirdzhanova G."/>
        </authorList>
    </citation>
    <scope>NUCLEOTIDE SEQUENCE</scope>
</reference>
<name>A0A8H3J7U5_9LECA</name>
<evidence type="ECO:0000313" key="2">
    <source>
        <dbReference type="Proteomes" id="UP000664534"/>
    </source>
</evidence>
<evidence type="ECO:0008006" key="3">
    <source>
        <dbReference type="Google" id="ProtNLM"/>
    </source>
</evidence>
<dbReference type="OrthoDB" id="5397188at2759"/>
<dbReference type="Gene3D" id="3.80.10.10">
    <property type="entry name" value="Ribonuclease Inhibitor"/>
    <property type="match status" value="1"/>
</dbReference>
<dbReference type="Proteomes" id="UP000664534">
    <property type="component" value="Unassembled WGS sequence"/>
</dbReference>
<organism evidence="1 2">
    <name type="scientific">Imshaugia aleurites</name>
    <dbReference type="NCBI Taxonomy" id="172621"/>
    <lineage>
        <taxon>Eukaryota</taxon>
        <taxon>Fungi</taxon>
        <taxon>Dikarya</taxon>
        <taxon>Ascomycota</taxon>
        <taxon>Pezizomycotina</taxon>
        <taxon>Lecanoromycetes</taxon>
        <taxon>OSLEUM clade</taxon>
        <taxon>Lecanoromycetidae</taxon>
        <taxon>Lecanorales</taxon>
        <taxon>Lecanorineae</taxon>
        <taxon>Parmeliaceae</taxon>
        <taxon>Imshaugia</taxon>
    </lineage>
</organism>
<accession>A0A8H3J7U5</accession>
<protein>
    <recommendedName>
        <fullName evidence="3">F-box domain-containing protein</fullName>
    </recommendedName>
</protein>
<sequence>MTTALPGLPNEMVLKIWSHVLEPKDVESFALVSKNIHALGNRFIEEHQRLKERFSFFSHREDSWGSPPADLLATIPLNPRVALYVDEICIDRWKTRWDDPTTIEPSECHLPYSEDTMRLFEAAVKTSALIPSDSECAEWISEIRGGDEDNILALIMSLLPNMRKFSLKSVTDEGCRLSQMIYRIGKSSVATALSRLTDVEIGWDDTDYIASDFDWVRKISSLKSVKTIKGRSVGLLEGVPDYCYWLSIPPKWSNVTSLHLHHCGIDDSNLLSISSVWETSKANAACSLQSLEISSGDGTGSHMGSLAGLKVLTELSTEYGMLLDYAAESESDKLTQMLPSSIEKVTLEHNDRYDIRSLQEHILGMCKLKGDRLPNLKVLTYWINDSNVSIARPKQETKELMEDSELISALKQRSMEVGVELDISQ</sequence>
<dbReference type="InterPro" id="IPR032675">
    <property type="entry name" value="LRR_dom_sf"/>
</dbReference>
<keyword evidence="2" id="KW-1185">Reference proteome</keyword>
<gene>
    <name evidence="1" type="ORF">IMSHALPRED_003638</name>
</gene>
<dbReference type="EMBL" id="CAJPDT010000182">
    <property type="protein sequence ID" value="CAF9942358.1"/>
    <property type="molecule type" value="Genomic_DNA"/>
</dbReference>
<dbReference type="AlphaFoldDB" id="A0A8H3J7U5"/>
<proteinExistence type="predicted"/>
<evidence type="ECO:0000313" key="1">
    <source>
        <dbReference type="EMBL" id="CAF9942358.1"/>
    </source>
</evidence>